<dbReference type="PANTHER" id="PTHR43537:SF6">
    <property type="entry name" value="HTH-TYPE TRANSCRIPTIONAL REPRESSOR RSPR"/>
    <property type="match status" value="1"/>
</dbReference>
<dbReference type="Pfam" id="PF00392">
    <property type="entry name" value="GntR"/>
    <property type="match status" value="1"/>
</dbReference>
<dbReference type="Gene3D" id="1.10.10.10">
    <property type="entry name" value="Winged helix-like DNA-binding domain superfamily/Winged helix DNA-binding domain"/>
    <property type="match status" value="1"/>
</dbReference>
<dbReference type="EMBL" id="RCCE01000005">
    <property type="protein sequence ID" value="RLJ41269.1"/>
    <property type="molecule type" value="Genomic_DNA"/>
</dbReference>
<dbReference type="OrthoDB" id="8638122at2"/>
<sequence>MSQFTNLTERRTSIDDIFDTLHEDIVTLKLMPGTKISEAEIANQFSVSRQPVRDAFSRLGNLGLLLIRPQKATVVRKFSIPEIFHARFVRTAIEVEVLRTAVLKWSDTDTTPIRENMKQQVAAVKAQDTDRFHGLDYEFHKLLCAAAGFEMAFETIAEMKTKVDRLCRLSLEEPTEMKVLLEDHERILSGLDSNDFSALETVIRTHLARLDSVVEKVRLQHSEYFE</sequence>
<keyword evidence="6" id="KW-1185">Reference proteome</keyword>
<evidence type="ECO:0000313" key="5">
    <source>
        <dbReference type="EMBL" id="RLJ41269.1"/>
    </source>
</evidence>
<dbReference type="SUPFAM" id="SSF46785">
    <property type="entry name" value="Winged helix' DNA-binding domain"/>
    <property type="match status" value="1"/>
</dbReference>
<evidence type="ECO:0000256" key="3">
    <source>
        <dbReference type="ARBA" id="ARBA00023163"/>
    </source>
</evidence>
<dbReference type="SUPFAM" id="SSF48008">
    <property type="entry name" value="GntR ligand-binding domain-like"/>
    <property type="match status" value="1"/>
</dbReference>
<comment type="caution">
    <text evidence="5">The sequence shown here is derived from an EMBL/GenBank/DDBJ whole genome shotgun (WGS) entry which is preliminary data.</text>
</comment>
<dbReference type="RefSeq" id="WP_121026061.1">
    <property type="nucleotide sequence ID" value="NZ_RCCE01000005.1"/>
</dbReference>
<dbReference type="GO" id="GO:0003700">
    <property type="term" value="F:DNA-binding transcription factor activity"/>
    <property type="evidence" value="ECO:0007669"/>
    <property type="project" value="InterPro"/>
</dbReference>
<accession>A0A497VTC5</accession>
<dbReference type="Proteomes" id="UP000269157">
    <property type="component" value="Unassembled WGS sequence"/>
</dbReference>
<evidence type="ECO:0000256" key="1">
    <source>
        <dbReference type="ARBA" id="ARBA00023015"/>
    </source>
</evidence>
<organism evidence="5 6">
    <name type="scientific">Litoreibacter meonggei</name>
    <dbReference type="NCBI Taxonomy" id="1049199"/>
    <lineage>
        <taxon>Bacteria</taxon>
        <taxon>Pseudomonadati</taxon>
        <taxon>Pseudomonadota</taxon>
        <taxon>Alphaproteobacteria</taxon>
        <taxon>Rhodobacterales</taxon>
        <taxon>Roseobacteraceae</taxon>
        <taxon>Litoreibacter</taxon>
    </lineage>
</organism>
<dbReference type="SMART" id="SM00345">
    <property type="entry name" value="HTH_GNTR"/>
    <property type="match status" value="1"/>
</dbReference>
<dbReference type="Gene3D" id="1.20.120.530">
    <property type="entry name" value="GntR ligand-binding domain-like"/>
    <property type="match status" value="1"/>
</dbReference>
<evidence type="ECO:0000313" key="6">
    <source>
        <dbReference type="Proteomes" id="UP000269157"/>
    </source>
</evidence>
<protein>
    <submittedName>
        <fullName evidence="5">GntR family transcriptional regulator</fullName>
    </submittedName>
</protein>
<dbReference type="CDD" id="cd07377">
    <property type="entry name" value="WHTH_GntR"/>
    <property type="match status" value="1"/>
</dbReference>
<keyword evidence="3" id="KW-0804">Transcription</keyword>
<proteinExistence type="predicted"/>
<evidence type="ECO:0000259" key="4">
    <source>
        <dbReference type="PROSITE" id="PS50949"/>
    </source>
</evidence>
<dbReference type="SMART" id="SM00895">
    <property type="entry name" value="FCD"/>
    <property type="match status" value="1"/>
</dbReference>
<evidence type="ECO:0000256" key="2">
    <source>
        <dbReference type="ARBA" id="ARBA00023125"/>
    </source>
</evidence>
<dbReference type="PROSITE" id="PS50949">
    <property type="entry name" value="HTH_GNTR"/>
    <property type="match status" value="1"/>
</dbReference>
<dbReference type="PANTHER" id="PTHR43537">
    <property type="entry name" value="TRANSCRIPTIONAL REGULATOR, GNTR FAMILY"/>
    <property type="match status" value="1"/>
</dbReference>
<dbReference type="AlphaFoldDB" id="A0A497VTC5"/>
<keyword evidence="2" id="KW-0238">DNA-binding</keyword>
<dbReference type="Pfam" id="PF07729">
    <property type="entry name" value="FCD"/>
    <property type="match status" value="1"/>
</dbReference>
<name>A0A497VTC5_9RHOB</name>
<dbReference type="GO" id="GO:0003677">
    <property type="term" value="F:DNA binding"/>
    <property type="evidence" value="ECO:0007669"/>
    <property type="project" value="UniProtKB-KW"/>
</dbReference>
<keyword evidence="1" id="KW-0805">Transcription regulation</keyword>
<feature type="domain" description="HTH gntR-type" evidence="4">
    <location>
        <begin position="11"/>
        <end position="78"/>
    </location>
</feature>
<reference evidence="5 6" key="1">
    <citation type="submission" date="2018-10" db="EMBL/GenBank/DDBJ databases">
        <title>Genomic Encyclopedia of Archaeal and Bacterial Type Strains, Phase II (KMG-II): from individual species to whole genera.</title>
        <authorList>
            <person name="Goeker M."/>
        </authorList>
    </citation>
    <scope>NUCLEOTIDE SEQUENCE [LARGE SCALE GENOMIC DNA]</scope>
    <source>
        <strain evidence="5 6">DSM 29466</strain>
    </source>
</reference>
<dbReference type="InterPro" id="IPR036390">
    <property type="entry name" value="WH_DNA-bd_sf"/>
</dbReference>
<dbReference type="InterPro" id="IPR008920">
    <property type="entry name" value="TF_FadR/GntR_C"/>
</dbReference>
<gene>
    <name evidence="5" type="ORF">BCF46_3061</name>
</gene>
<dbReference type="InterPro" id="IPR011711">
    <property type="entry name" value="GntR_C"/>
</dbReference>
<dbReference type="InterPro" id="IPR000524">
    <property type="entry name" value="Tscrpt_reg_HTH_GntR"/>
</dbReference>
<dbReference type="InterPro" id="IPR036388">
    <property type="entry name" value="WH-like_DNA-bd_sf"/>
</dbReference>